<evidence type="ECO:0000256" key="1">
    <source>
        <dbReference type="ARBA" id="ARBA00006484"/>
    </source>
</evidence>
<dbReference type="InterPro" id="IPR002347">
    <property type="entry name" value="SDR_fam"/>
</dbReference>
<name>A0A7C1BIU6_UNCW3</name>
<dbReference type="Proteomes" id="UP000885931">
    <property type="component" value="Unassembled WGS sequence"/>
</dbReference>
<gene>
    <name evidence="2" type="ORF">ENG67_02465</name>
</gene>
<dbReference type="Gene3D" id="3.40.50.720">
    <property type="entry name" value="NAD(P)-binding Rossmann-like Domain"/>
    <property type="match status" value="1"/>
</dbReference>
<evidence type="ECO:0000313" key="2">
    <source>
        <dbReference type="EMBL" id="HDM90053.1"/>
    </source>
</evidence>
<sequence>MDLGIKGKTALVAASSKGLGKAIALEFAREKARVVITSRNPENLQRAEDEIRALGAEVHAIRADLTVKEDIENLIERALEACGSIDILVTNAGGPPPGTFEDFNDEDWLRAFNLTFLSAQRLIKGVLPHMKEKRWGRIIGLTSVSVKQPLDNLILSNAIRSAVVGLFKTLSRELAPYNILVNCVAPGLTRTERMVQLARSRAAQKGISEEEALREMAADVPLGRLAEPEELAALVVFLASERASYITGATIQVDGGLVRSLL</sequence>
<accession>A0A7C1BIU6</accession>
<proteinExistence type="inferred from homology"/>
<protein>
    <submittedName>
        <fullName evidence="2">SDR family oxidoreductase</fullName>
    </submittedName>
</protein>
<organism evidence="2">
    <name type="scientific">candidate division WOR-3 bacterium</name>
    <dbReference type="NCBI Taxonomy" id="2052148"/>
    <lineage>
        <taxon>Bacteria</taxon>
        <taxon>Bacteria division WOR-3</taxon>
    </lineage>
</organism>
<dbReference type="EMBL" id="DRBW01000092">
    <property type="protein sequence ID" value="HDM90053.1"/>
    <property type="molecule type" value="Genomic_DNA"/>
</dbReference>
<reference evidence="2" key="1">
    <citation type="journal article" date="2020" name="mSystems">
        <title>Genome- and Community-Level Interaction Insights into Carbon Utilization and Element Cycling Functions of Hydrothermarchaeota in Hydrothermal Sediment.</title>
        <authorList>
            <person name="Zhou Z."/>
            <person name="Liu Y."/>
            <person name="Xu W."/>
            <person name="Pan J."/>
            <person name="Luo Z.H."/>
            <person name="Li M."/>
        </authorList>
    </citation>
    <scope>NUCLEOTIDE SEQUENCE [LARGE SCALE GENOMIC DNA]</scope>
    <source>
        <strain evidence="2">HyVt-237</strain>
    </source>
</reference>
<dbReference type="AlphaFoldDB" id="A0A7C1BIU6"/>
<dbReference type="PANTHER" id="PTHR42879:SF6">
    <property type="entry name" value="NADPH-DEPENDENT REDUCTASE BACG"/>
    <property type="match status" value="1"/>
</dbReference>
<dbReference type="InterPro" id="IPR050259">
    <property type="entry name" value="SDR"/>
</dbReference>
<dbReference type="Pfam" id="PF13561">
    <property type="entry name" value="adh_short_C2"/>
    <property type="match status" value="1"/>
</dbReference>
<dbReference type="CDD" id="cd05344">
    <property type="entry name" value="BKR_like_SDR_like"/>
    <property type="match status" value="1"/>
</dbReference>
<dbReference type="FunFam" id="3.40.50.720:FF:000084">
    <property type="entry name" value="Short-chain dehydrogenase reductase"/>
    <property type="match status" value="1"/>
</dbReference>
<dbReference type="InterPro" id="IPR036291">
    <property type="entry name" value="NAD(P)-bd_dom_sf"/>
</dbReference>
<comment type="caution">
    <text evidence="2">The sequence shown here is derived from an EMBL/GenBank/DDBJ whole genome shotgun (WGS) entry which is preliminary data.</text>
</comment>
<comment type="similarity">
    <text evidence="1">Belongs to the short-chain dehydrogenases/reductases (SDR) family.</text>
</comment>
<dbReference type="PANTHER" id="PTHR42879">
    <property type="entry name" value="3-OXOACYL-(ACYL-CARRIER-PROTEIN) REDUCTASE"/>
    <property type="match status" value="1"/>
</dbReference>
<dbReference type="PRINTS" id="PR00081">
    <property type="entry name" value="GDHRDH"/>
</dbReference>
<dbReference type="SUPFAM" id="SSF51735">
    <property type="entry name" value="NAD(P)-binding Rossmann-fold domains"/>
    <property type="match status" value="1"/>
</dbReference>
<dbReference type="PRINTS" id="PR00080">
    <property type="entry name" value="SDRFAMILY"/>
</dbReference>